<proteinExistence type="predicted"/>
<dbReference type="Pfam" id="PF02120">
    <property type="entry name" value="Flg_hook"/>
    <property type="match status" value="1"/>
</dbReference>
<dbReference type="OrthoDB" id="6554452at2"/>
<dbReference type="Proteomes" id="UP000298745">
    <property type="component" value="Chromosome"/>
</dbReference>
<reference evidence="2 3" key="1">
    <citation type="submission" date="2018-12" db="EMBL/GenBank/DDBJ databases">
        <authorList>
            <person name="Chong R.A."/>
        </authorList>
    </citation>
    <scope>NUCLEOTIDE SEQUENCE [LARGE SCALE GENOMIC DNA]</scope>
    <source>
        <strain evidence="2 3">Msa</strain>
    </source>
</reference>
<dbReference type="InterPro" id="IPR021136">
    <property type="entry name" value="Flagellar_hook_control-like_C"/>
</dbReference>
<gene>
    <name evidence="2" type="ORF">D9V74_00375</name>
</gene>
<protein>
    <recommendedName>
        <fullName evidence="1">Flagellar hook-length control protein-like C-terminal domain-containing protein</fullName>
    </recommendedName>
</protein>
<sequence>MFSYEIKQNKYIHYKKNNLNNLKKINHISSLRIKKESIQNRINFFKDNIIKNNNNKKIIFLLDFQNILSLSERTNKIYSIFNNKNTSYILNKDDSEALRMQKVILKDSENFIRWKNFINDRILLLIGNKNSEAKINFRSNRLGYINILIHIQDNAIILNFISKYNTVRTFLDNCMPFLCNSLKKKGIKLEKYNIFSSLQHQEINNYTNFSDKNNYFSHKYPRKTNMYEKKNNFRKYPIIDCYV</sequence>
<dbReference type="EMBL" id="CP034864">
    <property type="protein sequence ID" value="QCI23646.1"/>
    <property type="molecule type" value="Genomic_DNA"/>
</dbReference>
<name>A0A4D6Y2C2_9GAMM</name>
<dbReference type="RefSeq" id="WP_158362237.1">
    <property type="nucleotide sequence ID" value="NZ_CP034864.1"/>
</dbReference>
<evidence type="ECO:0000259" key="1">
    <source>
        <dbReference type="Pfam" id="PF02120"/>
    </source>
</evidence>
<organism evidence="2 3">
    <name type="scientific">Buchnera aphidicola</name>
    <name type="common">Macrosiphoniella sanborni</name>
    <dbReference type="NCBI Taxonomy" id="1241865"/>
    <lineage>
        <taxon>Bacteria</taxon>
        <taxon>Pseudomonadati</taxon>
        <taxon>Pseudomonadota</taxon>
        <taxon>Gammaproteobacteria</taxon>
        <taxon>Enterobacterales</taxon>
        <taxon>Erwiniaceae</taxon>
        <taxon>Buchnera</taxon>
    </lineage>
</organism>
<dbReference type="InterPro" id="IPR038610">
    <property type="entry name" value="FliK-like_C_sf"/>
</dbReference>
<evidence type="ECO:0000313" key="3">
    <source>
        <dbReference type="Proteomes" id="UP000298745"/>
    </source>
</evidence>
<dbReference type="AlphaFoldDB" id="A0A4D6Y2C2"/>
<feature type="domain" description="Flagellar hook-length control protein-like C-terminal" evidence="1">
    <location>
        <begin position="124"/>
        <end position="200"/>
    </location>
</feature>
<reference evidence="2 3" key="2">
    <citation type="submission" date="2019-05" db="EMBL/GenBank/DDBJ databases">
        <title>Genome evolution of the obligate endosymbiont Buchnera aphidicola.</title>
        <authorList>
            <person name="Moran N.A."/>
        </authorList>
    </citation>
    <scope>NUCLEOTIDE SEQUENCE [LARGE SCALE GENOMIC DNA]</scope>
    <source>
        <strain evidence="2 3">Msa</strain>
    </source>
</reference>
<accession>A0A4D6Y2C2</accession>
<dbReference type="Gene3D" id="3.30.750.140">
    <property type="match status" value="1"/>
</dbReference>
<evidence type="ECO:0000313" key="2">
    <source>
        <dbReference type="EMBL" id="QCI23646.1"/>
    </source>
</evidence>